<keyword evidence="2" id="KW-1185">Reference proteome</keyword>
<dbReference type="EMBL" id="RWIU01000013">
    <property type="protein sequence ID" value="RSK38329.1"/>
    <property type="molecule type" value="Genomic_DNA"/>
</dbReference>
<dbReference type="AlphaFoldDB" id="A0A428JVV3"/>
<protein>
    <submittedName>
        <fullName evidence="1">Uncharacterized protein</fullName>
    </submittedName>
</protein>
<proteinExistence type="predicted"/>
<dbReference type="RefSeq" id="WP_125440689.1">
    <property type="nucleotide sequence ID" value="NZ_RWIU01000013.1"/>
</dbReference>
<evidence type="ECO:0000313" key="2">
    <source>
        <dbReference type="Proteomes" id="UP000270291"/>
    </source>
</evidence>
<name>A0A428JVV3_9BACT</name>
<dbReference type="OrthoDB" id="885942at2"/>
<sequence length="100" mass="10942">MLLLLGSFYLGGVCELDAAECRQNYAQETHEHVVARAGVDVSAPTAQPDEVPDALLAQWVAPTSRPAFRPFAGSPASWPWVANPPPPVRRLYLRYAVLQV</sequence>
<evidence type="ECO:0000313" key="1">
    <source>
        <dbReference type="EMBL" id="RSK38329.1"/>
    </source>
</evidence>
<reference evidence="1 2" key="1">
    <citation type="submission" date="2018-12" db="EMBL/GenBank/DDBJ databases">
        <authorList>
            <person name="Feng G."/>
            <person name="Zhu H."/>
        </authorList>
    </citation>
    <scope>NUCLEOTIDE SEQUENCE [LARGE SCALE GENOMIC DNA]</scope>
    <source>
        <strain evidence="1 2">LMG 26000</strain>
    </source>
</reference>
<dbReference type="Proteomes" id="UP000270291">
    <property type="component" value="Unassembled WGS sequence"/>
</dbReference>
<comment type="caution">
    <text evidence="1">The sequence shown here is derived from an EMBL/GenBank/DDBJ whole genome shotgun (WGS) entry which is preliminary data.</text>
</comment>
<organism evidence="1 2">
    <name type="scientific">Hymenobacter perfusus</name>
    <dbReference type="NCBI Taxonomy" id="1236770"/>
    <lineage>
        <taxon>Bacteria</taxon>
        <taxon>Pseudomonadati</taxon>
        <taxon>Bacteroidota</taxon>
        <taxon>Cytophagia</taxon>
        <taxon>Cytophagales</taxon>
        <taxon>Hymenobacteraceae</taxon>
        <taxon>Hymenobacter</taxon>
    </lineage>
</organism>
<accession>A0A428JVV3</accession>
<gene>
    <name evidence="1" type="ORF">EI293_21870</name>
</gene>